<feature type="region of interest" description="Disordered" evidence="1">
    <location>
        <begin position="16"/>
        <end position="39"/>
    </location>
</feature>
<name>W2WC90_PHYNI</name>
<comment type="caution">
    <text evidence="2">The sequence shown here is derived from an EMBL/GenBank/DDBJ whole genome shotgun (WGS) entry which is preliminary data.</text>
</comment>
<protein>
    <submittedName>
        <fullName evidence="2">Uncharacterized protein</fullName>
    </submittedName>
</protein>
<sequence length="98" mass="10682">MERLFSDLGIIHTAKRNKNDITKGPGHTADPSIHAPEHGSSYTTNYSDITFIGATVTWYPHSTNSTEAFTTCKNHHTVSGDRVDGGGGHYAGFFSEVR</sequence>
<dbReference type="Proteomes" id="UP000018958">
    <property type="component" value="Unassembled WGS sequence"/>
</dbReference>
<evidence type="ECO:0000313" key="3">
    <source>
        <dbReference type="Proteomes" id="UP000018958"/>
    </source>
</evidence>
<accession>W2WC90</accession>
<proteinExistence type="predicted"/>
<organism evidence="2 3">
    <name type="scientific">Phytophthora nicotianae CJ01A1</name>
    <dbReference type="NCBI Taxonomy" id="1317063"/>
    <lineage>
        <taxon>Eukaryota</taxon>
        <taxon>Sar</taxon>
        <taxon>Stramenopiles</taxon>
        <taxon>Oomycota</taxon>
        <taxon>Peronosporomycetes</taxon>
        <taxon>Peronosporales</taxon>
        <taxon>Peronosporaceae</taxon>
        <taxon>Phytophthora</taxon>
    </lineage>
</organism>
<gene>
    <name evidence="2" type="ORF">F441_16498</name>
</gene>
<reference evidence="2 3" key="1">
    <citation type="submission" date="2013-11" db="EMBL/GenBank/DDBJ databases">
        <title>The Genome Sequence of Phytophthora parasitica CJ01A1.</title>
        <authorList>
            <consortium name="The Broad Institute Genomics Platform"/>
            <person name="Russ C."/>
            <person name="Tyler B."/>
            <person name="Panabieres F."/>
            <person name="Shan W."/>
            <person name="Tripathy S."/>
            <person name="Grunwald N."/>
            <person name="Machado M."/>
            <person name="Johnson C.S."/>
            <person name="Walker B."/>
            <person name="Young S.K."/>
            <person name="Zeng Q."/>
            <person name="Gargeya S."/>
            <person name="Fitzgerald M."/>
            <person name="Haas B."/>
            <person name="Abouelleil A."/>
            <person name="Allen A.W."/>
            <person name="Alvarado L."/>
            <person name="Arachchi H.M."/>
            <person name="Berlin A.M."/>
            <person name="Chapman S.B."/>
            <person name="Gainer-Dewar J."/>
            <person name="Goldberg J."/>
            <person name="Griggs A."/>
            <person name="Gujja S."/>
            <person name="Hansen M."/>
            <person name="Howarth C."/>
            <person name="Imamovic A."/>
            <person name="Ireland A."/>
            <person name="Larimer J."/>
            <person name="McCowan C."/>
            <person name="Murphy C."/>
            <person name="Pearson M."/>
            <person name="Poon T.W."/>
            <person name="Priest M."/>
            <person name="Roberts A."/>
            <person name="Saif S."/>
            <person name="Shea T."/>
            <person name="Sisk P."/>
            <person name="Sykes S."/>
            <person name="Wortman J."/>
            <person name="Nusbaum C."/>
            <person name="Birren B."/>
        </authorList>
    </citation>
    <scope>NUCLEOTIDE SEQUENCE [LARGE SCALE GENOMIC DNA]</scope>
    <source>
        <strain evidence="2 3">CJ01A1</strain>
    </source>
</reference>
<dbReference type="AlphaFoldDB" id="W2WC90"/>
<evidence type="ECO:0000256" key="1">
    <source>
        <dbReference type="SAM" id="MobiDB-lite"/>
    </source>
</evidence>
<evidence type="ECO:0000313" key="2">
    <source>
        <dbReference type="EMBL" id="ETP07184.1"/>
    </source>
</evidence>
<dbReference type="EMBL" id="ANIX01003313">
    <property type="protein sequence ID" value="ETP07184.1"/>
    <property type="molecule type" value="Genomic_DNA"/>
</dbReference>